<evidence type="ECO:0008006" key="4">
    <source>
        <dbReference type="Google" id="ProtNLM"/>
    </source>
</evidence>
<dbReference type="EMBL" id="QGTL01000006">
    <property type="protein sequence ID" value="PWV74448.1"/>
    <property type="molecule type" value="Genomic_DNA"/>
</dbReference>
<dbReference type="Proteomes" id="UP000246410">
    <property type="component" value="Unassembled WGS sequence"/>
</dbReference>
<name>A0A317NLD3_9NOCA</name>
<keyword evidence="3" id="KW-1185">Reference proteome</keyword>
<evidence type="ECO:0000256" key="1">
    <source>
        <dbReference type="SAM" id="MobiDB-lite"/>
    </source>
</evidence>
<evidence type="ECO:0000313" key="3">
    <source>
        <dbReference type="Proteomes" id="UP000246410"/>
    </source>
</evidence>
<organism evidence="2 3">
    <name type="scientific">Nocardia neocaledoniensis</name>
    <dbReference type="NCBI Taxonomy" id="236511"/>
    <lineage>
        <taxon>Bacteria</taxon>
        <taxon>Bacillati</taxon>
        <taxon>Actinomycetota</taxon>
        <taxon>Actinomycetes</taxon>
        <taxon>Mycobacteriales</taxon>
        <taxon>Nocardiaceae</taxon>
        <taxon>Nocardia</taxon>
    </lineage>
</organism>
<reference evidence="2 3" key="1">
    <citation type="submission" date="2018-05" db="EMBL/GenBank/DDBJ databases">
        <title>Genomic Encyclopedia of Type Strains, Phase IV (KMG-IV): sequencing the most valuable type-strain genomes for metagenomic binning, comparative biology and taxonomic classification.</title>
        <authorList>
            <person name="Goeker M."/>
        </authorList>
    </citation>
    <scope>NUCLEOTIDE SEQUENCE [LARGE SCALE GENOMIC DNA]</scope>
    <source>
        <strain evidence="2 3">DSM 44717</strain>
    </source>
</reference>
<gene>
    <name evidence="2" type="ORF">DFR69_106259</name>
</gene>
<feature type="region of interest" description="Disordered" evidence="1">
    <location>
        <begin position="268"/>
        <end position="301"/>
    </location>
</feature>
<comment type="caution">
    <text evidence="2">The sequence shown here is derived from an EMBL/GenBank/DDBJ whole genome shotgun (WGS) entry which is preliminary data.</text>
</comment>
<accession>A0A317NLD3</accession>
<protein>
    <recommendedName>
        <fullName evidence="4">DUF222 domain-containing protein</fullName>
    </recommendedName>
</protein>
<dbReference type="AlphaFoldDB" id="A0A317NLD3"/>
<dbReference type="RefSeq" id="WP_146229332.1">
    <property type="nucleotide sequence ID" value="NZ_QGTL01000006.1"/>
</dbReference>
<evidence type="ECO:0000313" key="2">
    <source>
        <dbReference type="EMBL" id="PWV74448.1"/>
    </source>
</evidence>
<sequence length="301" mass="32705">MSRPAAQPRLVSDLPAPQAEALNDIHDLARRAGTLRGNQPYAPELVRLEHDRSIAEIVAASRAVPAVWITQAREYGQANRAWQPTTVLRDPPKNNVPRRGYGRVVADTNRLVDMATVSVLRHQHLHQAGIETDPEPAVAAQLRQNMAAIRTRIIHTAAAINMSPAQRARSTTVTDAHLAERLATHHRLAVDDLTALWRDLATPAIAASVRSSLASLRRTTTPPVSADPGLPMPPTVEELITRTHLQLINMTAADEAFTDGQRIETAVQLALPPTATEPDQHKPETTAGPSLDRPLTPGPEP</sequence>
<proteinExistence type="predicted"/>